<accession>A0A382JS68</accession>
<dbReference type="AlphaFoldDB" id="A0A382JS68"/>
<protein>
    <submittedName>
        <fullName evidence="1">Uncharacterized protein</fullName>
    </submittedName>
</protein>
<reference evidence="1" key="1">
    <citation type="submission" date="2018-05" db="EMBL/GenBank/DDBJ databases">
        <authorList>
            <person name="Lanie J.A."/>
            <person name="Ng W.-L."/>
            <person name="Kazmierczak K.M."/>
            <person name="Andrzejewski T.M."/>
            <person name="Davidsen T.M."/>
            <person name="Wayne K.J."/>
            <person name="Tettelin H."/>
            <person name="Glass J.I."/>
            <person name="Rusch D."/>
            <person name="Podicherti R."/>
            <person name="Tsui H.-C.T."/>
            <person name="Winkler M.E."/>
        </authorList>
    </citation>
    <scope>NUCLEOTIDE SEQUENCE</scope>
</reference>
<gene>
    <name evidence="1" type="ORF">METZ01_LOCUS267359</name>
</gene>
<sequence length="41" mass="4468">MEIIVSLFAALVASSCLFAVVKSDLQARKKAARQKTEENNS</sequence>
<evidence type="ECO:0000313" key="1">
    <source>
        <dbReference type="EMBL" id="SVC14505.1"/>
    </source>
</evidence>
<name>A0A382JS68_9ZZZZ</name>
<proteinExistence type="predicted"/>
<dbReference type="EMBL" id="UINC01075882">
    <property type="protein sequence ID" value="SVC14505.1"/>
    <property type="molecule type" value="Genomic_DNA"/>
</dbReference>
<organism evidence="1">
    <name type="scientific">marine metagenome</name>
    <dbReference type="NCBI Taxonomy" id="408172"/>
    <lineage>
        <taxon>unclassified sequences</taxon>
        <taxon>metagenomes</taxon>
        <taxon>ecological metagenomes</taxon>
    </lineage>
</organism>